<dbReference type="EMBL" id="CP015220">
    <property type="protein sequence ID" value="AMY26023.1"/>
    <property type="molecule type" value="Genomic_DNA"/>
</dbReference>
<reference evidence="1 2" key="1">
    <citation type="journal article" date="2016" name="Genome Announc.">
        <title>Complete Genome and Plasmid Sequences for Rhodococcus fascians D188 and Draft Sequences for Rhodococcus Isolates PBTS 1 and PBTS 2.</title>
        <authorList>
            <person name="Stamler R.A."/>
            <person name="Vereecke D."/>
            <person name="Zhang Y."/>
            <person name="Schilkey F."/>
            <person name="Devitt N."/>
            <person name="Randall J.J."/>
        </authorList>
    </citation>
    <scope>NUCLEOTIDE SEQUENCE [LARGE SCALE GENOMIC DNA]</scope>
    <source>
        <strain evidence="1 2">PBTS2</strain>
    </source>
</reference>
<evidence type="ECO:0000313" key="2">
    <source>
        <dbReference type="Proteomes" id="UP000076038"/>
    </source>
</evidence>
<sequence length="33" mass="3357">MQLDSVVAVADALGCDIALLTRAGSFVPPLDPT</sequence>
<dbReference type="KEGG" id="rhs:A3Q41_04759"/>
<protein>
    <submittedName>
        <fullName evidence="1">Uncharacterized protein</fullName>
    </submittedName>
</protein>
<organism evidence="1 2">
    <name type="scientific">Rhodococcoides fascians</name>
    <name type="common">Rhodococcus fascians</name>
    <dbReference type="NCBI Taxonomy" id="1828"/>
    <lineage>
        <taxon>Bacteria</taxon>
        <taxon>Bacillati</taxon>
        <taxon>Actinomycetota</taxon>
        <taxon>Actinomycetes</taxon>
        <taxon>Mycobacteriales</taxon>
        <taxon>Nocardiaceae</taxon>
        <taxon>Rhodococcoides</taxon>
    </lineage>
</organism>
<dbReference type="PATRIC" id="fig|1653479.3.peg.4814"/>
<proteinExistence type="predicted"/>
<reference evidence="2" key="2">
    <citation type="submission" date="2016-04" db="EMBL/GenBank/DDBJ databases">
        <title>Complete Genome and Plasmid Sequences for Rhodococcus fascians D188 and Draft Sequences for Rhodococcus spp. Isolates PBTS 1 and PBTS 2.</title>
        <authorList>
            <person name="Stamer R."/>
            <person name="Vereecke D."/>
            <person name="Zhang Y."/>
            <person name="Schilkey F."/>
            <person name="Devitt N."/>
            <person name="Randall J."/>
        </authorList>
    </citation>
    <scope>NUCLEOTIDE SEQUENCE [LARGE SCALE GENOMIC DNA]</scope>
    <source>
        <strain evidence="2">PBTS2</strain>
    </source>
</reference>
<name>A0A143QS71_RHOFA</name>
<dbReference type="AlphaFoldDB" id="A0A143QS71"/>
<keyword evidence="2" id="KW-1185">Reference proteome</keyword>
<gene>
    <name evidence="1" type="ORF">A3Q41_04759</name>
</gene>
<dbReference type="Proteomes" id="UP000076038">
    <property type="component" value="Chromosome"/>
</dbReference>
<accession>A0A143QS71</accession>
<evidence type="ECO:0000313" key="1">
    <source>
        <dbReference type="EMBL" id="AMY26023.1"/>
    </source>
</evidence>